<dbReference type="AlphaFoldDB" id="A0AAE0KJ08"/>
<comment type="caution">
    <text evidence="2">The sequence shown here is derived from an EMBL/GenBank/DDBJ whole genome shotgun (WGS) entry which is preliminary data.</text>
</comment>
<name>A0AAE0KJ08_9PEZI</name>
<sequence length="131" mass="15001">MAIVESRPSWLAAVGLALYDNNEGATARTVVSQARHLAAEQICDKSWEIETQQVSDMYLQIVIAEANAWKKFFPAQFPEKQQQQLEPQAARQGAENDDAWEDLLTWPEDDPAAQDEWLQKFKEKHPDMDEL</sequence>
<protein>
    <submittedName>
        <fullName evidence="2">Uncharacterized protein</fullName>
    </submittedName>
</protein>
<feature type="region of interest" description="Disordered" evidence="1">
    <location>
        <begin position="79"/>
        <end position="112"/>
    </location>
</feature>
<evidence type="ECO:0000313" key="3">
    <source>
        <dbReference type="Proteomes" id="UP001285441"/>
    </source>
</evidence>
<dbReference type="Proteomes" id="UP001285441">
    <property type="component" value="Unassembled WGS sequence"/>
</dbReference>
<organism evidence="2 3">
    <name type="scientific">Podospora didyma</name>
    <dbReference type="NCBI Taxonomy" id="330526"/>
    <lineage>
        <taxon>Eukaryota</taxon>
        <taxon>Fungi</taxon>
        <taxon>Dikarya</taxon>
        <taxon>Ascomycota</taxon>
        <taxon>Pezizomycotina</taxon>
        <taxon>Sordariomycetes</taxon>
        <taxon>Sordariomycetidae</taxon>
        <taxon>Sordariales</taxon>
        <taxon>Podosporaceae</taxon>
        <taxon>Podospora</taxon>
    </lineage>
</organism>
<keyword evidence="3" id="KW-1185">Reference proteome</keyword>
<proteinExistence type="predicted"/>
<accession>A0AAE0KJ08</accession>
<feature type="compositionally biased region" description="Acidic residues" evidence="1">
    <location>
        <begin position="95"/>
        <end position="112"/>
    </location>
</feature>
<reference evidence="2" key="2">
    <citation type="submission" date="2023-06" db="EMBL/GenBank/DDBJ databases">
        <authorList>
            <consortium name="Lawrence Berkeley National Laboratory"/>
            <person name="Haridas S."/>
            <person name="Hensen N."/>
            <person name="Bonometti L."/>
            <person name="Westerberg I."/>
            <person name="Brannstrom I.O."/>
            <person name="Guillou S."/>
            <person name="Cros-Aarteil S."/>
            <person name="Calhoun S."/>
            <person name="Kuo A."/>
            <person name="Mondo S."/>
            <person name="Pangilinan J."/>
            <person name="Riley R."/>
            <person name="LaButti K."/>
            <person name="Andreopoulos B."/>
            <person name="Lipzen A."/>
            <person name="Chen C."/>
            <person name="Yanf M."/>
            <person name="Daum C."/>
            <person name="Ng V."/>
            <person name="Clum A."/>
            <person name="Steindorff A."/>
            <person name="Ohm R."/>
            <person name="Martin F."/>
            <person name="Silar P."/>
            <person name="Natvig D."/>
            <person name="Lalanne C."/>
            <person name="Gautier V."/>
            <person name="Ament-velasquez S.L."/>
            <person name="Kruys A."/>
            <person name="Hutchinson M.I."/>
            <person name="Powell A.J."/>
            <person name="Barry K."/>
            <person name="Miller A.N."/>
            <person name="Grigoriev I.V."/>
            <person name="Debuchy R."/>
            <person name="Gladieux P."/>
            <person name="Thoren M.H."/>
            <person name="Johannesson H."/>
        </authorList>
    </citation>
    <scope>NUCLEOTIDE SEQUENCE</scope>
    <source>
        <strain evidence="2">CBS 232.78</strain>
    </source>
</reference>
<evidence type="ECO:0000256" key="1">
    <source>
        <dbReference type="SAM" id="MobiDB-lite"/>
    </source>
</evidence>
<evidence type="ECO:0000313" key="2">
    <source>
        <dbReference type="EMBL" id="KAK3377589.1"/>
    </source>
</evidence>
<reference evidence="2" key="1">
    <citation type="journal article" date="2023" name="Mol. Phylogenet. Evol.">
        <title>Genome-scale phylogeny and comparative genomics of the fungal order Sordariales.</title>
        <authorList>
            <person name="Hensen N."/>
            <person name="Bonometti L."/>
            <person name="Westerberg I."/>
            <person name="Brannstrom I.O."/>
            <person name="Guillou S."/>
            <person name="Cros-Aarteil S."/>
            <person name="Calhoun S."/>
            <person name="Haridas S."/>
            <person name="Kuo A."/>
            <person name="Mondo S."/>
            <person name="Pangilinan J."/>
            <person name="Riley R."/>
            <person name="LaButti K."/>
            <person name="Andreopoulos B."/>
            <person name="Lipzen A."/>
            <person name="Chen C."/>
            <person name="Yan M."/>
            <person name="Daum C."/>
            <person name="Ng V."/>
            <person name="Clum A."/>
            <person name="Steindorff A."/>
            <person name="Ohm R.A."/>
            <person name="Martin F."/>
            <person name="Silar P."/>
            <person name="Natvig D.O."/>
            <person name="Lalanne C."/>
            <person name="Gautier V."/>
            <person name="Ament-Velasquez S.L."/>
            <person name="Kruys A."/>
            <person name="Hutchinson M.I."/>
            <person name="Powell A.J."/>
            <person name="Barry K."/>
            <person name="Miller A.N."/>
            <person name="Grigoriev I.V."/>
            <person name="Debuchy R."/>
            <person name="Gladieux P."/>
            <person name="Hiltunen Thoren M."/>
            <person name="Johannesson H."/>
        </authorList>
    </citation>
    <scope>NUCLEOTIDE SEQUENCE</scope>
    <source>
        <strain evidence="2">CBS 232.78</strain>
    </source>
</reference>
<gene>
    <name evidence="2" type="ORF">B0H63DRAFT_524876</name>
</gene>
<dbReference type="EMBL" id="JAULSW010000006">
    <property type="protein sequence ID" value="KAK3377589.1"/>
    <property type="molecule type" value="Genomic_DNA"/>
</dbReference>
<feature type="compositionally biased region" description="Low complexity" evidence="1">
    <location>
        <begin position="79"/>
        <end position="90"/>
    </location>
</feature>